<sequence length="287" mass="31917">MPKEDIDLPDLSKLSGTIPSNAFHALVEVKQMSNQAMSPPDVNLPDWLKLSGAVLSRASDALEEVKQLSNQTMSTKDIHLPNINWSNVSRDILTNASDALTETKQLVHEMSMYRHWSSDIQQYQEKLRRLIEMTSNLLGVHRIKVWGTILSSASKLWDKTLRGASKLIPSSTSDSNLRTTISCVSYVLTGVNIWSIRHPYIAAAVLLTISENPDILLAPLQLTGKPAPYTPTESTVPLKSDYYKPPVTNEYENVDARNAESMAVLGVSWLTGLGAVFVLGRTWGWWD</sequence>
<dbReference type="Proteomes" id="UP000054485">
    <property type="component" value="Unassembled WGS sequence"/>
</dbReference>
<gene>
    <name evidence="1" type="ORF">CY34DRAFT_803739</name>
</gene>
<name>A0A0D0B0D4_9AGAM</name>
<proteinExistence type="predicted"/>
<protein>
    <submittedName>
        <fullName evidence="1">Uncharacterized protein</fullName>
    </submittedName>
</protein>
<dbReference type="EMBL" id="KN835211">
    <property type="protein sequence ID" value="KIK43484.1"/>
    <property type="molecule type" value="Genomic_DNA"/>
</dbReference>
<dbReference type="HOGENOM" id="CLU_970360_0_0_1"/>
<keyword evidence="2" id="KW-1185">Reference proteome</keyword>
<evidence type="ECO:0000313" key="1">
    <source>
        <dbReference type="EMBL" id="KIK43484.1"/>
    </source>
</evidence>
<dbReference type="AlphaFoldDB" id="A0A0D0B0D4"/>
<reference evidence="2" key="2">
    <citation type="submission" date="2015-01" db="EMBL/GenBank/DDBJ databases">
        <title>Evolutionary Origins and Diversification of the Mycorrhizal Mutualists.</title>
        <authorList>
            <consortium name="DOE Joint Genome Institute"/>
            <consortium name="Mycorrhizal Genomics Consortium"/>
            <person name="Kohler A."/>
            <person name="Kuo A."/>
            <person name="Nagy L.G."/>
            <person name="Floudas D."/>
            <person name="Copeland A."/>
            <person name="Barry K.W."/>
            <person name="Cichocki N."/>
            <person name="Veneault-Fourrey C."/>
            <person name="LaButti K."/>
            <person name="Lindquist E.A."/>
            <person name="Lipzen A."/>
            <person name="Lundell T."/>
            <person name="Morin E."/>
            <person name="Murat C."/>
            <person name="Riley R."/>
            <person name="Ohm R."/>
            <person name="Sun H."/>
            <person name="Tunlid A."/>
            <person name="Henrissat B."/>
            <person name="Grigoriev I.V."/>
            <person name="Hibbett D.S."/>
            <person name="Martin F."/>
        </authorList>
    </citation>
    <scope>NUCLEOTIDE SEQUENCE [LARGE SCALE GENOMIC DNA]</scope>
    <source>
        <strain evidence="2">UH-Slu-Lm8-n1</strain>
    </source>
</reference>
<organism evidence="1 2">
    <name type="scientific">Suillus luteus UH-Slu-Lm8-n1</name>
    <dbReference type="NCBI Taxonomy" id="930992"/>
    <lineage>
        <taxon>Eukaryota</taxon>
        <taxon>Fungi</taxon>
        <taxon>Dikarya</taxon>
        <taxon>Basidiomycota</taxon>
        <taxon>Agaricomycotina</taxon>
        <taxon>Agaricomycetes</taxon>
        <taxon>Agaricomycetidae</taxon>
        <taxon>Boletales</taxon>
        <taxon>Suillineae</taxon>
        <taxon>Suillaceae</taxon>
        <taxon>Suillus</taxon>
    </lineage>
</organism>
<reference evidence="1 2" key="1">
    <citation type="submission" date="2014-04" db="EMBL/GenBank/DDBJ databases">
        <authorList>
            <consortium name="DOE Joint Genome Institute"/>
            <person name="Kuo A."/>
            <person name="Ruytinx J."/>
            <person name="Rineau F."/>
            <person name="Colpaert J."/>
            <person name="Kohler A."/>
            <person name="Nagy L.G."/>
            <person name="Floudas D."/>
            <person name="Copeland A."/>
            <person name="Barry K.W."/>
            <person name="Cichocki N."/>
            <person name="Veneault-Fourrey C."/>
            <person name="LaButti K."/>
            <person name="Lindquist E.A."/>
            <person name="Lipzen A."/>
            <person name="Lundell T."/>
            <person name="Morin E."/>
            <person name="Murat C."/>
            <person name="Sun H."/>
            <person name="Tunlid A."/>
            <person name="Henrissat B."/>
            <person name="Grigoriev I.V."/>
            <person name="Hibbett D.S."/>
            <person name="Martin F."/>
            <person name="Nordberg H.P."/>
            <person name="Cantor M.N."/>
            <person name="Hua S.X."/>
        </authorList>
    </citation>
    <scope>NUCLEOTIDE SEQUENCE [LARGE SCALE GENOMIC DNA]</scope>
    <source>
        <strain evidence="1 2">UH-Slu-Lm8-n1</strain>
    </source>
</reference>
<accession>A0A0D0B0D4</accession>
<dbReference type="OrthoDB" id="2680980at2759"/>
<dbReference type="InParanoid" id="A0A0D0B0D4"/>
<evidence type="ECO:0000313" key="2">
    <source>
        <dbReference type="Proteomes" id="UP000054485"/>
    </source>
</evidence>